<feature type="compositionally biased region" description="Basic residues" evidence="1">
    <location>
        <begin position="547"/>
        <end position="556"/>
    </location>
</feature>
<feature type="region of interest" description="Disordered" evidence="1">
    <location>
        <begin position="529"/>
        <end position="596"/>
    </location>
</feature>
<evidence type="ECO:0000313" key="3">
    <source>
        <dbReference type="Proteomes" id="UP000275078"/>
    </source>
</evidence>
<gene>
    <name evidence="2" type="ORF">BJ508DRAFT_308194</name>
</gene>
<name>A0A3N4I5X9_ASCIM</name>
<feature type="compositionally biased region" description="Polar residues" evidence="1">
    <location>
        <begin position="268"/>
        <end position="280"/>
    </location>
</feature>
<feature type="compositionally biased region" description="Polar residues" evidence="1">
    <location>
        <begin position="774"/>
        <end position="788"/>
    </location>
</feature>
<evidence type="ECO:0000256" key="1">
    <source>
        <dbReference type="SAM" id="MobiDB-lite"/>
    </source>
</evidence>
<feature type="compositionally biased region" description="Basic and acidic residues" evidence="1">
    <location>
        <begin position="840"/>
        <end position="850"/>
    </location>
</feature>
<keyword evidence="3" id="KW-1185">Reference proteome</keyword>
<feature type="compositionally biased region" description="Low complexity" evidence="1">
    <location>
        <begin position="180"/>
        <end position="234"/>
    </location>
</feature>
<feature type="compositionally biased region" description="Low complexity" evidence="1">
    <location>
        <begin position="256"/>
        <end position="267"/>
    </location>
</feature>
<accession>A0A3N4I5X9</accession>
<feature type="compositionally biased region" description="Polar residues" evidence="1">
    <location>
        <begin position="557"/>
        <end position="576"/>
    </location>
</feature>
<protein>
    <submittedName>
        <fullName evidence="2">Uncharacterized protein</fullName>
    </submittedName>
</protein>
<feature type="compositionally biased region" description="Acidic residues" evidence="1">
    <location>
        <begin position="1"/>
        <end position="13"/>
    </location>
</feature>
<feature type="region of interest" description="Disordered" evidence="1">
    <location>
        <begin position="610"/>
        <end position="635"/>
    </location>
</feature>
<feature type="region of interest" description="Disordered" evidence="1">
    <location>
        <begin position="1"/>
        <end position="58"/>
    </location>
</feature>
<proteinExistence type="predicted"/>
<dbReference type="EMBL" id="ML119697">
    <property type="protein sequence ID" value="RPA79571.1"/>
    <property type="molecule type" value="Genomic_DNA"/>
</dbReference>
<organism evidence="2 3">
    <name type="scientific">Ascobolus immersus RN42</name>
    <dbReference type="NCBI Taxonomy" id="1160509"/>
    <lineage>
        <taxon>Eukaryota</taxon>
        <taxon>Fungi</taxon>
        <taxon>Dikarya</taxon>
        <taxon>Ascomycota</taxon>
        <taxon>Pezizomycotina</taxon>
        <taxon>Pezizomycetes</taxon>
        <taxon>Pezizales</taxon>
        <taxon>Ascobolaceae</taxon>
        <taxon>Ascobolus</taxon>
    </lineage>
</organism>
<feature type="region of interest" description="Disordered" evidence="1">
    <location>
        <begin position="737"/>
        <end position="898"/>
    </location>
</feature>
<evidence type="ECO:0000313" key="2">
    <source>
        <dbReference type="EMBL" id="RPA79571.1"/>
    </source>
</evidence>
<dbReference type="Proteomes" id="UP000275078">
    <property type="component" value="Unassembled WGS sequence"/>
</dbReference>
<feature type="region of interest" description="Disordered" evidence="1">
    <location>
        <begin position="150"/>
        <end position="294"/>
    </location>
</feature>
<feature type="compositionally biased region" description="Basic and acidic residues" evidence="1">
    <location>
        <begin position="883"/>
        <end position="898"/>
    </location>
</feature>
<reference evidence="2 3" key="1">
    <citation type="journal article" date="2018" name="Nat. Ecol. Evol.">
        <title>Pezizomycetes genomes reveal the molecular basis of ectomycorrhizal truffle lifestyle.</title>
        <authorList>
            <person name="Murat C."/>
            <person name="Payen T."/>
            <person name="Noel B."/>
            <person name="Kuo A."/>
            <person name="Morin E."/>
            <person name="Chen J."/>
            <person name="Kohler A."/>
            <person name="Krizsan K."/>
            <person name="Balestrini R."/>
            <person name="Da Silva C."/>
            <person name="Montanini B."/>
            <person name="Hainaut M."/>
            <person name="Levati E."/>
            <person name="Barry K.W."/>
            <person name="Belfiori B."/>
            <person name="Cichocki N."/>
            <person name="Clum A."/>
            <person name="Dockter R.B."/>
            <person name="Fauchery L."/>
            <person name="Guy J."/>
            <person name="Iotti M."/>
            <person name="Le Tacon F."/>
            <person name="Lindquist E.A."/>
            <person name="Lipzen A."/>
            <person name="Malagnac F."/>
            <person name="Mello A."/>
            <person name="Molinier V."/>
            <person name="Miyauchi S."/>
            <person name="Poulain J."/>
            <person name="Riccioni C."/>
            <person name="Rubini A."/>
            <person name="Sitrit Y."/>
            <person name="Splivallo R."/>
            <person name="Traeger S."/>
            <person name="Wang M."/>
            <person name="Zifcakova L."/>
            <person name="Wipf D."/>
            <person name="Zambonelli A."/>
            <person name="Paolocci F."/>
            <person name="Nowrousian M."/>
            <person name="Ottonello S."/>
            <person name="Baldrian P."/>
            <person name="Spatafora J.W."/>
            <person name="Henrissat B."/>
            <person name="Nagy L.G."/>
            <person name="Aury J.M."/>
            <person name="Wincker P."/>
            <person name="Grigoriev I.V."/>
            <person name="Bonfante P."/>
            <person name="Martin F.M."/>
        </authorList>
    </citation>
    <scope>NUCLEOTIDE SEQUENCE [LARGE SCALE GENOMIC DNA]</scope>
    <source>
        <strain evidence="2 3">RN42</strain>
    </source>
</reference>
<feature type="compositionally biased region" description="Acidic residues" evidence="1">
    <location>
        <begin position="40"/>
        <end position="53"/>
    </location>
</feature>
<dbReference type="AlphaFoldDB" id="A0A3N4I5X9"/>
<feature type="compositionally biased region" description="Low complexity" evidence="1">
    <location>
        <begin position="150"/>
        <end position="163"/>
    </location>
</feature>
<sequence>MADTHEEDQDYSSDESAAERPLSSDEDDTSEYNGDKPEGESDDEEMGDEDVEEVQASGLAPTQPTVAAQLPIATSQPHQNIAHPYHQQFASTPPYPTTPLNAAATAMDFSGEGPMAQMAQMMAFANMPNFQGTGQTNPFASMMATMMQQMMNQQQLQPQQHHQQPPPATVSTRPPSMPGTPTSTLPVPTQTTPTPRRQHNPQSRPQQQQQQQQQGLARQSQLAPSPQQSVQQQHHPVHQQHYNLQNALAHQPPPNHQGHYNNGGHNQASPQGHQFQQGLHGNNPYGNHHLPTQTGDMQIHQFNQIQSHTHSTPVAESSTPYKPAQDAYASTVRGAAGFPIPDSITVETRLQMLNLENIRLARLNQTGGPVRKNEHLARLSPEEMLSFDSRTRDYWEQGFDIRNIPIPPKGKKAAEMVEIGRQIRKRRDEFEMVCRGHWTPVIDFSKFSSFYRMPPDIQQRVRYSGCTFYGDRFGWDEEQAMWHVKDQIATRFQGRNQYLKRISNNSNQASIEEASSVATAAGAKMVQAAVNQPVSTQKSPKSPKPTKTSKRQRKTVPTKTSRPSADTPETPNNASSVAVADPLPVTEEEQQNKNITARLVKDSITVAKVAAESRRETTEGSLATPKPNNNTAPRPTHLPMSLNSMDPIDFKMSNSFEAFLLRLQKVDPDIGEESLIFVTHGSAESLPIKDDSDMHLCYPLSDLEVLFVYAYPPPTPEQQEDPGYDGYEEFMRLKNNKNAKPSTPLATAPITPAPVVKPKQRGGRKKTAPKVSASEPQEQQTGQDTTPEASPDVPSQEVPLVETHTQVLESAPQQQVDPPPQPTKKRSRARAATTAISDDGPAKRVRENKRVASLNKPINPDDELRKQRQEDRNAVQSRRATKKDKTDKRKELDEKMQE</sequence>
<feature type="compositionally biased region" description="Basic residues" evidence="1">
    <location>
        <begin position="758"/>
        <end position="768"/>
    </location>
</feature>
<feature type="compositionally biased region" description="Basic and acidic residues" evidence="1">
    <location>
        <begin position="862"/>
        <end position="873"/>
    </location>
</feature>
<feature type="compositionally biased region" description="Low complexity" evidence="1">
    <location>
        <begin position="741"/>
        <end position="754"/>
    </location>
</feature>